<feature type="region of interest" description="Disordered" evidence="2">
    <location>
        <begin position="307"/>
        <end position="361"/>
    </location>
</feature>
<keyword evidence="1" id="KW-0862">Zinc</keyword>
<comment type="caution">
    <text evidence="4">The sequence shown here is derived from an EMBL/GenBank/DDBJ whole genome shotgun (WGS) entry which is preliminary data.</text>
</comment>
<dbReference type="PROSITE" id="PS51266">
    <property type="entry name" value="ZF_CHY"/>
    <property type="match status" value="1"/>
</dbReference>
<dbReference type="OMA" id="NTHFNCN"/>
<dbReference type="EMBL" id="CAJJDP010000124">
    <property type="protein sequence ID" value="CAD8201444.1"/>
    <property type="molecule type" value="Genomic_DNA"/>
</dbReference>
<sequence length="552" mass="63676">MSDSKPSPRNHGRQKTKTSENLQILFKKPSVANERLVVNKLGMKFDPVCWKKNHEKGKIQFVCIESNCNADRRLACAHCIIEEHQEHISNKITVEQYCDAFESNFKSYLLQIAKLEEYYKKCKMLDLINQIDKDLSIVLEIVKQQLKVLRDFYVQEIQIHAEQNNSALISFYNTEKQTLSKIKDYAQKNLFEMTPAEMDHSMLLLGPNHLENITVKLQQFGDQNSIVQSTLKSQWKLIYEQLEESLIDAIAQISQNNLDFNQPTIKETQQENVKPNNQQQQDFQKLNIQDIKIQNKQINQQYTQNYQQIPPQQSQDSQQIKKEVSKHSGNNVQQQSNPSINLTNNQLQSNSPKASNEEQSYKQNFSISHHQVTSPLKSGVNIATFGNLGNANQKSLKKHMSQPKTNEISAQSNAKSSSLVRQTSGNGVNYYYQSDSKHLVGRKNGYHMQTLTSSSQQKQQQQFERRLSAPKIQNTHFNCNYNNMKCVHNDIVKTSPVFSCCNWAFPCYECHDMISTHKAHITVPSQRFCLNCYEIFSVNLLSTVDVKCYKCQ</sequence>
<keyword evidence="5" id="KW-1185">Reference proteome</keyword>
<gene>
    <name evidence="4" type="ORF">POCTA_138.1.T1240111</name>
</gene>
<feature type="domain" description="CHY-type" evidence="3">
    <location>
        <begin position="479"/>
        <end position="552"/>
    </location>
</feature>
<evidence type="ECO:0000259" key="3">
    <source>
        <dbReference type="PROSITE" id="PS51266"/>
    </source>
</evidence>
<feature type="compositionally biased region" description="Polar residues" evidence="2">
    <location>
        <begin position="327"/>
        <end position="354"/>
    </location>
</feature>
<accession>A0A8S1XKN5</accession>
<protein>
    <recommendedName>
        <fullName evidence="3">CHY-type domain-containing protein</fullName>
    </recommendedName>
</protein>
<keyword evidence="1" id="KW-0479">Metal-binding</keyword>
<evidence type="ECO:0000256" key="1">
    <source>
        <dbReference type="PROSITE-ProRule" id="PRU00601"/>
    </source>
</evidence>
<feature type="region of interest" description="Disordered" evidence="2">
    <location>
        <begin position="393"/>
        <end position="420"/>
    </location>
</feature>
<keyword evidence="1" id="KW-0863">Zinc-finger</keyword>
<name>A0A8S1XKN5_PAROT</name>
<organism evidence="4 5">
    <name type="scientific">Paramecium octaurelia</name>
    <dbReference type="NCBI Taxonomy" id="43137"/>
    <lineage>
        <taxon>Eukaryota</taxon>
        <taxon>Sar</taxon>
        <taxon>Alveolata</taxon>
        <taxon>Ciliophora</taxon>
        <taxon>Intramacronucleata</taxon>
        <taxon>Oligohymenophorea</taxon>
        <taxon>Peniculida</taxon>
        <taxon>Parameciidae</taxon>
        <taxon>Paramecium</taxon>
    </lineage>
</organism>
<dbReference type="OrthoDB" id="10317963at2759"/>
<evidence type="ECO:0000313" key="4">
    <source>
        <dbReference type="EMBL" id="CAD8201444.1"/>
    </source>
</evidence>
<feature type="compositionally biased region" description="Low complexity" evidence="2">
    <location>
        <begin position="307"/>
        <end position="318"/>
    </location>
</feature>
<dbReference type="AlphaFoldDB" id="A0A8S1XKN5"/>
<proteinExistence type="predicted"/>
<dbReference type="GO" id="GO:0008270">
    <property type="term" value="F:zinc ion binding"/>
    <property type="evidence" value="ECO:0007669"/>
    <property type="project" value="UniProtKB-KW"/>
</dbReference>
<dbReference type="Proteomes" id="UP000683925">
    <property type="component" value="Unassembled WGS sequence"/>
</dbReference>
<feature type="compositionally biased region" description="Polar residues" evidence="2">
    <location>
        <begin position="402"/>
        <end position="420"/>
    </location>
</feature>
<evidence type="ECO:0000313" key="5">
    <source>
        <dbReference type="Proteomes" id="UP000683925"/>
    </source>
</evidence>
<reference evidence="4" key="1">
    <citation type="submission" date="2021-01" db="EMBL/GenBank/DDBJ databases">
        <authorList>
            <consortium name="Genoscope - CEA"/>
            <person name="William W."/>
        </authorList>
    </citation>
    <scope>NUCLEOTIDE SEQUENCE</scope>
</reference>
<evidence type="ECO:0000256" key="2">
    <source>
        <dbReference type="SAM" id="MobiDB-lite"/>
    </source>
</evidence>
<dbReference type="InterPro" id="IPR008913">
    <property type="entry name" value="Znf_CHY"/>
</dbReference>